<protein>
    <submittedName>
        <fullName evidence="2">Formate dehydrogenase</fullName>
        <ecNumber evidence="2">1.2.2.1</ecNumber>
    </submittedName>
</protein>
<proteinExistence type="predicted"/>
<reference evidence="2 3" key="1">
    <citation type="submission" date="2019-08" db="EMBL/GenBank/DDBJ databases">
        <authorList>
            <person name="Peeters C."/>
        </authorList>
    </citation>
    <scope>NUCLEOTIDE SEQUENCE [LARGE SCALE GENOMIC DNA]</scope>
    <source>
        <strain evidence="2 3">LMG 30175</strain>
    </source>
</reference>
<dbReference type="Proteomes" id="UP000414233">
    <property type="component" value="Unassembled WGS sequence"/>
</dbReference>
<dbReference type="EMBL" id="CABPRZ010000019">
    <property type="protein sequence ID" value="VVE39316.1"/>
    <property type="molecule type" value="Genomic_DNA"/>
</dbReference>
<dbReference type="AlphaFoldDB" id="A0A5E4XSM1"/>
<dbReference type="EC" id="1.2.2.1" evidence="2"/>
<keyword evidence="3" id="KW-1185">Reference proteome</keyword>
<dbReference type="GO" id="GO:0047898">
    <property type="term" value="F:formate dehydrogenase (cytochrome) activity"/>
    <property type="evidence" value="ECO:0007669"/>
    <property type="project" value="UniProtKB-EC"/>
</dbReference>
<keyword evidence="2" id="KW-0560">Oxidoreductase</keyword>
<evidence type="ECO:0000256" key="1">
    <source>
        <dbReference type="SAM" id="MobiDB-lite"/>
    </source>
</evidence>
<dbReference type="Gene3D" id="3.40.50.720">
    <property type="entry name" value="NAD(P)-binding Rossmann-like Domain"/>
    <property type="match status" value="2"/>
</dbReference>
<accession>A0A5E4XSM1</accession>
<name>A0A5E4XSM1_9BURK</name>
<gene>
    <name evidence="2" type="ORF">PTE30175_03973</name>
</gene>
<evidence type="ECO:0000313" key="2">
    <source>
        <dbReference type="EMBL" id="VVE39316.1"/>
    </source>
</evidence>
<evidence type="ECO:0000313" key="3">
    <source>
        <dbReference type="Proteomes" id="UP000414233"/>
    </source>
</evidence>
<organism evidence="2 3">
    <name type="scientific">Pandoraea terrae</name>
    <dbReference type="NCBI Taxonomy" id="1537710"/>
    <lineage>
        <taxon>Bacteria</taxon>
        <taxon>Pseudomonadati</taxon>
        <taxon>Pseudomonadota</taxon>
        <taxon>Betaproteobacteria</taxon>
        <taxon>Burkholderiales</taxon>
        <taxon>Burkholderiaceae</taxon>
        <taxon>Pandoraea</taxon>
    </lineage>
</organism>
<sequence length="134" mass="14479">MTTLALVRNYLPSHQWVLNGGWSGCGGGSARKRSIGGRWGRRVVPAQPAPADHAWRHRPYHGMTAHISGTTLSAQARYAAGTREILECHFQGRPIRNEYLIVQDGRLAGVGAHSYSAGNATSASEEAPRFTKSA</sequence>
<feature type="region of interest" description="Disordered" evidence="1">
    <location>
        <begin position="114"/>
        <end position="134"/>
    </location>
</feature>